<dbReference type="Proteomes" id="UP001185779">
    <property type="component" value="Unassembled WGS sequence"/>
</dbReference>
<keyword evidence="2" id="KW-1185">Reference proteome</keyword>
<organism evidence="1 2">
    <name type="scientific">Gordonia amicalis</name>
    <dbReference type="NCBI Taxonomy" id="89053"/>
    <lineage>
        <taxon>Bacteria</taxon>
        <taxon>Bacillati</taxon>
        <taxon>Actinomycetota</taxon>
        <taxon>Actinomycetes</taxon>
        <taxon>Mycobacteriales</taxon>
        <taxon>Gordoniaceae</taxon>
        <taxon>Gordonia</taxon>
    </lineage>
</organism>
<dbReference type="RefSeq" id="WP_317505699.1">
    <property type="nucleotide sequence ID" value="NZ_JAWLKI010000040.1"/>
</dbReference>
<evidence type="ECO:0000313" key="1">
    <source>
        <dbReference type="EMBL" id="MDV6310008.1"/>
    </source>
</evidence>
<dbReference type="EMBL" id="JAWLKI010000040">
    <property type="protein sequence ID" value="MDV6310008.1"/>
    <property type="molecule type" value="Genomic_DNA"/>
</dbReference>
<name>A0ABU4DJV7_9ACTN</name>
<protein>
    <submittedName>
        <fullName evidence="1">Uncharacterized protein</fullName>
    </submittedName>
</protein>
<comment type="caution">
    <text evidence="1">The sequence shown here is derived from an EMBL/GenBank/DDBJ whole genome shotgun (WGS) entry which is preliminary data.</text>
</comment>
<gene>
    <name evidence="1" type="ORF">R3P94_22350</name>
</gene>
<sequence>MTIHDVDAAQVRCTRLSVGVREVEVERLLDLDAGAVAAWEERRAPIADGVAELLEDLTAVAAAETVRLIEHASQTGQIETFAEDLDVVAATAGRMSLASMHRVCAGRAAIAVPDTRVVVREADGEARDGWTVCVTAACGMGLGQVHKWFDVPRRLAQYWLNGARPTPPGVLAELREITEAVRVHIDELAAAVDGDDPIVWVCATEEQMEAQWPAHADLPLPTHQVCAARAAAAVEGARLVFLPG</sequence>
<reference evidence="1 2" key="1">
    <citation type="submission" date="2023-10" db="EMBL/GenBank/DDBJ databases">
        <title>Development of a sustainable strategy for remediation of hydrocarbon-contaminated territories based on the waste exchange concept.</title>
        <authorList>
            <person name="Krivoruchko A."/>
        </authorList>
    </citation>
    <scope>NUCLEOTIDE SEQUENCE [LARGE SCALE GENOMIC DNA]</scope>
    <source>
        <strain evidence="1 2">IEGM 1266</strain>
    </source>
</reference>
<accession>A0ABU4DJV7</accession>
<proteinExistence type="predicted"/>
<evidence type="ECO:0000313" key="2">
    <source>
        <dbReference type="Proteomes" id="UP001185779"/>
    </source>
</evidence>